<organism evidence="8 9">
    <name type="scientific">Rhizobium halophytocola</name>
    <dbReference type="NCBI Taxonomy" id="735519"/>
    <lineage>
        <taxon>Bacteria</taxon>
        <taxon>Pseudomonadati</taxon>
        <taxon>Pseudomonadota</taxon>
        <taxon>Alphaproteobacteria</taxon>
        <taxon>Hyphomicrobiales</taxon>
        <taxon>Rhizobiaceae</taxon>
        <taxon>Rhizobium/Agrobacterium group</taxon>
        <taxon>Rhizobium</taxon>
    </lineage>
</organism>
<evidence type="ECO:0000256" key="1">
    <source>
        <dbReference type="ARBA" id="ARBA00022723"/>
    </source>
</evidence>
<keyword evidence="2" id="KW-0863">Zinc-finger</keyword>
<evidence type="ECO:0000313" key="8">
    <source>
        <dbReference type="EMBL" id="MBP1850151.1"/>
    </source>
</evidence>
<reference evidence="8 9" key="1">
    <citation type="submission" date="2021-03" db="EMBL/GenBank/DDBJ databases">
        <title>Genomic Encyclopedia of Type Strains, Phase IV (KMG-IV): sequencing the most valuable type-strain genomes for metagenomic binning, comparative biology and taxonomic classification.</title>
        <authorList>
            <person name="Goeker M."/>
        </authorList>
    </citation>
    <scope>NUCLEOTIDE SEQUENCE [LARGE SCALE GENOMIC DNA]</scope>
    <source>
        <strain evidence="8 9">DSM 21600</strain>
    </source>
</reference>
<feature type="region of interest" description="Disordered" evidence="5">
    <location>
        <begin position="21"/>
        <end position="55"/>
    </location>
</feature>
<feature type="compositionally biased region" description="Basic and acidic residues" evidence="5">
    <location>
        <begin position="21"/>
        <end position="43"/>
    </location>
</feature>
<dbReference type="PANTHER" id="PTHR33823:SF4">
    <property type="entry name" value="GENERAL STRESS PROTEIN 16O"/>
    <property type="match status" value="1"/>
</dbReference>
<keyword evidence="9" id="KW-1185">Reference proteome</keyword>
<evidence type="ECO:0000259" key="7">
    <source>
        <dbReference type="Pfam" id="PF21173"/>
    </source>
</evidence>
<dbReference type="InterPro" id="IPR037187">
    <property type="entry name" value="DnaK_N"/>
</dbReference>
<dbReference type="SUPFAM" id="SSF57716">
    <property type="entry name" value="Glucocorticoid receptor-like (DNA-binding domain)"/>
    <property type="match status" value="1"/>
</dbReference>
<dbReference type="PROSITE" id="PS51128">
    <property type="entry name" value="ZF_DKSA_2"/>
    <property type="match status" value="1"/>
</dbReference>
<dbReference type="Gene3D" id="1.20.120.910">
    <property type="entry name" value="DksA, coiled-coil domain"/>
    <property type="match status" value="1"/>
</dbReference>
<proteinExistence type="predicted"/>
<dbReference type="RefSeq" id="WP_209943789.1">
    <property type="nucleotide sequence ID" value="NZ_JAGGJU010000004.1"/>
</dbReference>
<keyword evidence="1" id="KW-0479">Metal-binding</keyword>
<dbReference type="EMBL" id="JAGGJU010000004">
    <property type="protein sequence ID" value="MBP1850151.1"/>
    <property type="molecule type" value="Genomic_DNA"/>
</dbReference>
<name>A0ABS4DWS9_9HYPH</name>
<evidence type="ECO:0000256" key="4">
    <source>
        <dbReference type="PROSITE-ProRule" id="PRU00510"/>
    </source>
</evidence>
<evidence type="ECO:0000256" key="3">
    <source>
        <dbReference type="ARBA" id="ARBA00022833"/>
    </source>
</evidence>
<evidence type="ECO:0000313" key="9">
    <source>
        <dbReference type="Proteomes" id="UP000759443"/>
    </source>
</evidence>
<evidence type="ECO:0000259" key="6">
    <source>
        <dbReference type="Pfam" id="PF01258"/>
    </source>
</evidence>
<dbReference type="Pfam" id="PF01258">
    <property type="entry name" value="zf-dskA_traR"/>
    <property type="match status" value="1"/>
</dbReference>
<comment type="caution">
    <text evidence="8">The sequence shown here is derived from an EMBL/GenBank/DDBJ whole genome shotgun (WGS) entry which is preliminary data.</text>
</comment>
<evidence type="ECO:0000256" key="2">
    <source>
        <dbReference type="ARBA" id="ARBA00022771"/>
    </source>
</evidence>
<dbReference type="Pfam" id="PF21173">
    <property type="entry name" value="DksA-like_N"/>
    <property type="match status" value="1"/>
</dbReference>
<dbReference type="InterPro" id="IPR048487">
    <property type="entry name" value="DksA-like_N"/>
</dbReference>
<accession>A0ABS4DWS9</accession>
<dbReference type="PANTHER" id="PTHR33823">
    <property type="entry name" value="RNA POLYMERASE-BINDING TRANSCRIPTION FACTOR DKSA-RELATED"/>
    <property type="match status" value="1"/>
</dbReference>
<sequence length="106" mass="12106">MTMQKYEEILRARQREIFARQHKIDDDLGSEKSDDSEDRAAERENDEVLEELGQSGDRELKAIDAALQRIQKGTFGICVRCDEPISPERLAVVPYTPFCKTCAAQM</sequence>
<protein>
    <submittedName>
        <fullName evidence="8">RNA polymerase-binding transcription factor DksA</fullName>
    </submittedName>
</protein>
<gene>
    <name evidence="8" type="ORF">J2Z17_001585</name>
</gene>
<keyword evidence="3" id="KW-0862">Zinc</keyword>
<dbReference type="SUPFAM" id="SSF109635">
    <property type="entry name" value="DnaK suppressor protein DksA, alpha-hairpin domain"/>
    <property type="match status" value="1"/>
</dbReference>
<feature type="domain" description="Zinc finger DksA/TraR C4-type" evidence="6">
    <location>
        <begin position="73"/>
        <end position="104"/>
    </location>
</feature>
<feature type="zinc finger region" description="dksA C4-type" evidence="4">
    <location>
        <begin position="78"/>
        <end position="102"/>
    </location>
</feature>
<dbReference type="Proteomes" id="UP000759443">
    <property type="component" value="Unassembled WGS sequence"/>
</dbReference>
<dbReference type="InterPro" id="IPR000962">
    <property type="entry name" value="Znf_DskA_TraR"/>
</dbReference>
<evidence type="ECO:0000256" key="5">
    <source>
        <dbReference type="SAM" id="MobiDB-lite"/>
    </source>
</evidence>
<feature type="domain" description="DnaK suppressor protein-like N-terminal" evidence="7">
    <location>
        <begin position="6"/>
        <end position="70"/>
    </location>
</feature>